<name>A0AAD3H3W4_9STRA</name>
<dbReference type="EMBL" id="BLLK01000032">
    <property type="protein sequence ID" value="GFH49098.1"/>
    <property type="molecule type" value="Genomic_DNA"/>
</dbReference>
<evidence type="ECO:0000313" key="3">
    <source>
        <dbReference type="Proteomes" id="UP001054902"/>
    </source>
</evidence>
<keyword evidence="1" id="KW-0732">Signal</keyword>
<proteinExistence type="predicted"/>
<evidence type="ECO:0000313" key="2">
    <source>
        <dbReference type="EMBL" id="GFH49098.1"/>
    </source>
</evidence>
<gene>
    <name evidence="2" type="ORF">CTEN210_05574</name>
</gene>
<accession>A0AAD3H3W4</accession>
<comment type="caution">
    <text evidence="2">The sequence shown here is derived from an EMBL/GenBank/DDBJ whole genome shotgun (WGS) entry which is preliminary data.</text>
</comment>
<reference evidence="2 3" key="1">
    <citation type="journal article" date="2021" name="Sci. Rep.">
        <title>The genome of the diatom Chaetoceros tenuissimus carries an ancient integrated fragment of an extant virus.</title>
        <authorList>
            <person name="Hongo Y."/>
            <person name="Kimura K."/>
            <person name="Takaki Y."/>
            <person name="Yoshida Y."/>
            <person name="Baba S."/>
            <person name="Kobayashi G."/>
            <person name="Nagasaki K."/>
            <person name="Hano T."/>
            <person name="Tomaru Y."/>
        </authorList>
    </citation>
    <scope>NUCLEOTIDE SEQUENCE [LARGE SCALE GENOMIC DNA]</scope>
    <source>
        <strain evidence="2 3">NIES-3715</strain>
    </source>
</reference>
<dbReference type="Proteomes" id="UP001054902">
    <property type="component" value="Unassembled WGS sequence"/>
</dbReference>
<evidence type="ECO:0000256" key="1">
    <source>
        <dbReference type="SAM" id="SignalP"/>
    </source>
</evidence>
<dbReference type="AlphaFoldDB" id="A0AAD3H3W4"/>
<feature type="chain" id="PRO_5042009255" evidence="1">
    <location>
        <begin position="18"/>
        <end position="255"/>
    </location>
</feature>
<keyword evidence="3" id="KW-1185">Reference proteome</keyword>
<feature type="signal peptide" evidence="1">
    <location>
        <begin position="1"/>
        <end position="17"/>
    </location>
</feature>
<protein>
    <submittedName>
        <fullName evidence="2">Uncharacterized protein</fullName>
    </submittedName>
</protein>
<organism evidence="2 3">
    <name type="scientific">Chaetoceros tenuissimus</name>
    <dbReference type="NCBI Taxonomy" id="426638"/>
    <lineage>
        <taxon>Eukaryota</taxon>
        <taxon>Sar</taxon>
        <taxon>Stramenopiles</taxon>
        <taxon>Ochrophyta</taxon>
        <taxon>Bacillariophyta</taxon>
        <taxon>Coscinodiscophyceae</taxon>
        <taxon>Chaetocerotophycidae</taxon>
        <taxon>Chaetocerotales</taxon>
        <taxon>Chaetocerotaceae</taxon>
        <taxon>Chaetoceros</taxon>
    </lineage>
</organism>
<sequence>MGYIRKGLSFFIALIQATTLANEATCTFCPNPNHTQLAGESVKFSLSDGSFVSCSQAEQMVADGLITNCTNIHSAAETFCNCDDPNKEPEEFQCKLCGDANELPFPDRVVGEKTCDEWQTDATNDFEMDCPSYQKSFGAYCGCDTSAPGFFDGFCRICGDSILSKPNQTVTFQSSQGNQFSKSCAKIEQDVNTDMSLDCESIQNDFSTRCKCGWDIEVPSLPPTTSTETNSGTFLQVPTWMYLPNLIYFVCFLLS</sequence>